<evidence type="ECO:0000256" key="12">
    <source>
        <dbReference type="ARBA" id="ARBA00023136"/>
    </source>
</evidence>
<dbReference type="AlphaFoldDB" id="A0A6J1M7H4"/>
<keyword evidence="5 14" id="KW-0812">Transmembrane</keyword>
<dbReference type="RefSeq" id="XP_023177174.2">
    <property type="nucleotide sequence ID" value="XM_023321406.2"/>
</dbReference>
<dbReference type="SMART" id="SM00577">
    <property type="entry name" value="CPDc"/>
    <property type="match status" value="1"/>
</dbReference>
<dbReference type="GO" id="GO:0005744">
    <property type="term" value="C:TIM23 mitochondrial import inner membrane translocase complex"/>
    <property type="evidence" value="ECO:0007669"/>
    <property type="project" value="UniProtKB-UniRule"/>
</dbReference>
<evidence type="ECO:0000256" key="10">
    <source>
        <dbReference type="ARBA" id="ARBA00023010"/>
    </source>
</evidence>
<keyword evidence="8 14" id="KW-0809">Transit peptide</keyword>
<evidence type="ECO:0000256" key="2">
    <source>
        <dbReference type="ARBA" id="ARBA00004434"/>
    </source>
</evidence>
<dbReference type="InterPro" id="IPR004274">
    <property type="entry name" value="FCP1_dom"/>
</dbReference>
<dbReference type="SUPFAM" id="SSF56784">
    <property type="entry name" value="HAD-like"/>
    <property type="match status" value="1"/>
</dbReference>
<dbReference type="PANTHER" id="PTHR12210">
    <property type="entry name" value="DULLARD PROTEIN PHOSPHATASE"/>
    <property type="match status" value="1"/>
</dbReference>
<keyword evidence="16" id="KW-1185">Reference proteome</keyword>
<evidence type="ECO:0000256" key="9">
    <source>
        <dbReference type="ARBA" id="ARBA00022989"/>
    </source>
</evidence>
<dbReference type="Pfam" id="PF03031">
    <property type="entry name" value="NIF"/>
    <property type="match status" value="1"/>
</dbReference>
<feature type="transmembrane region" description="Helical" evidence="14">
    <location>
        <begin position="92"/>
        <end position="111"/>
    </location>
</feature>
<evidence type="ECO:0000256" key="7">
    <source>
        <dbReference type="ARBA" id="ARBA00022927"/>
    </source>
</evidence>
<evidence type="ECO:0000259" key="15">
    <source>
        <dbReference type="PROSITE" id="PS50969"/>
    </source>
</evidence>
<sequence>MLSWETWLRVVQQLVSTRAGYPRPCRRLLRCNPSYNECSRFSTFESSYRREICSGAKPNNTQRSMCDKSRKSLVKSTDSPKLSFGGKRTRRFLGYTVFLGSLCSIVLWAIYELGKPEQDQFGRSIEDELSSLPVLQQYVQRMWHSLHYYQKMLEEPTTTKLLPDVLCAPYIQPPYTLVLEMRDILVHPDWTYQTGWRFKKRPGVDHFLRQCSKHFEIVVYTAEQGMTAFPILDALDPNGYICYRLVRGATQLLDGQHIKNLNHLNRNLRRVIVIDWNRCAVPLHPDNIFAITRWVGNDDDVQLFDLAAFLGLIADHKMDDVREVLHYYRQFEDPIEQFKENQRKLLEMKQEKPDSRSLK</sequence>
<dbReference type="InterPro" id="IPR023214">
    <property type="entry name" value="HAD_sf"/>
</dbReference>
<dbReference type="InterPro" id="IPR050365">
    <property type="entry name" value="TIM50"/>
</dbReference>
<keyword evidence="12 14" id="KW-0472">Membrane</keyword>
<evidence type="ECO:0000313" key="16">
    <source>
        <dbReference type="Proteomes" id="UP000504633"/>
    </source>
</evidence>
<evidence type="ECO:0000256" key="1">
    <source>
        <dbReference type="ARBA" id="ARBA00002959"/>
    </source>
</evidence>
<keyword evidence="6" id="KW-0999">Mitochondrion inner membrane</keyword>
<evidence type="ECO:0000256" key="6">
    <source>
        <dbReference type="ARBA" id="ARBA00022792"/>
    </source>
</evidence>
<keyword evidence="7 14" id="KW-0653">Protein transport</keyword>
<dbReference type="InterPro" id="IPR036412">
    <property type="entry name" value="HAD-like_sf"/>
</dbReference>
<name>A0A6J1M7H4_DROHY</name>
<evidence type="ECO:0000256" key="8">
    <source>
        <dbReference type="ARBA" id="ARBA00022946"/>
    </source>
</evidence>
<gene>
    <name evidence="17" type="primary">LOC111603703</name>
</gene>
<dbReference type="GeneID" id="111603703"/>
<keyword evidence="9 14" id="KW-1133">Transmembrane helix</keyword>
<dbReference type="CTD" id="35437"/>
<dbReference type="CDD" id="cd07521">
    <property type="entry name" value="HAD_FCP1-like"/>
    <property type="match status" value="1"/>
</dbReference>
<feature type="domain" description="FCP1 homology" evidence="15">
    <location>
        <begin position="170"/>
        <end position="313"/>
    </location>
</feature>
<evidence type="ECO:0000256" key="5">
    <source>
        <dbReference type="ARBA" id="ARBA00022692"/>
    </source>
</evidence>
<evidence type="ECO:0000313" key="17">
    <source>
        <dbReference type="RefSeq" id="XP_023177174.2"/>
    </source>
</evidence>
<protein>
    <recommendedName>
        <fullName evidence="14">Mitochondrial import inner membrane translocase subunit TIM50</fullName>
    </recommendedName>
</protein>
<dbReference type="KEGG" id="dhe:111603703"/>
<evidence type="ECO:0000256" key="3">
    <source>
        <dbReference type="ARBA" id="ARBA00006344"/>
    </source>
</evidence>
<comment type="function">
    <text evidence="1 14">Essential component of the TIM23 complex, a complex that mediates the translocation of transit peptide-containing proteins across the mitochondrial inner membrane.</text>
</comment>
<dbReference type="Gene3D" id="3.40.50.1000">
    <property type="entry name" value="HAD superfamily/HAD-like"/>
    <property type="match status" value="1"/>
</dbReference>
<keyword evidence="4 14" id="KW-0813">Transport</keyword>
<organism evidence="16 17">
    <name type="scientific">Drosophila hydei</name>
    <name type="common">Fruit fly</name>
    <dbReference type="NCBI Taxonomy" id="7224"/>
    <lineage>
        <taxon>Eukaryota</taxon>
        <taxon>Metazoa</taxon>
        <taxon>Ecdysozoa</taxon>
        <taxon>Arthropoda</taxon>
        <taxon>Hexapoda</taxon>
        <taxon>Insecta</taxon>
        <taxon>Pterygota</taxon>
        <taxon>Neoptera</taxon>
        <taxon>Endopterygota</taxon>
        <taxon>Diptera</taxon>
        <taxon>Brachycera</taxon>
        <taxon>Muscomorpha</taxon>
        <taxon>Ephydroidea</taxon>
        <taxon>Drosophilidae</taxon>
        <taxon>Drosophila</taxon>
    </lineage>
</organism>
<evidence type="ECO:0000256" key="13">
    <source>
        <dbReference type="ARBA" id="ARBA00061911"/>
    </source>
</evidence>
<dbReference type="OMA" id="PYGYISY"/>
<evidence type="ECO:0000256" key="4">
    <source>
        <dbReference type="ARBA" id="ARBA00022448"/>
    </source>
</evidence>
<dbReference type="PROSITE" id="PS50969">
    <property type="entry name" value="FCP1"/>
    <property type="match status" value="1"/>
</dbReference>
<comment type="subcellular location">
    <subcellularLocation>
        <location evidence="2 14">Mitochondrion inner membrane</location>
        <topology evidence="2 14">Single-pass membrane protein</topology>
    </subcellularLocation>
</comment>
<keyword evidence="11 14" id="KW-0496">Mitochondrion</keyword>
<proteinExistence type="inferred from homology"/>
<accession>A0A6J1M7H4</accession>
<dbReference type="GO" id="GO:0015031">
    <property type="term" value="P:protein transport"/>
    <property type="evidence" value="ECO:0007669"/>
    <property type="project" value="UniProtKB-KW"/>
</dbReference>
<comment type="similarity">
    <text evidence="3 14">Belongs to the TIM50 family.</text>
</comment>
<evidence type="ECO:0000256" key="11">
    <source>
        <dbReference type="ARBA" id="ARBA00023128"/>
    </source>
</evidence>
<dbReference type="OrthoDB" id="287041at2759"/>
<dbReference type="FunFam" id="3.40.50.1000:FF:000019">
    <property type="entry name" value="Mitochondrial import inner membrane translocase subunit TIM50"/>
    <property type="match status" value="1"/>
</dbReference>
<reference evidence="17" key="1">
    <citation type="submission" date="2025-08" db="UniProtKB">
        <authorList>
            <consortium name="RefSeq"/>
        </authorList>
    </citation>
    <scope>IDENTIFICATION</scope>
    <source>
        <strain evidence="17">15085-1641.00</strain>
        <tissue evidence="17">Whole body</tissue>
    </source>
</reference>
<evidence type="ECO:0000256" key="14">
    <source>
        <dbReference type="RuleBase" id="RU365079"/>
    </source>
</evidence>
<keyword evidence="10 14" id="KW-0811">Translocation</keyword>
<dbReference type="Proteomes" id="UP000504633">
    <property type="component" value="Unplaced"/>
</dbReference>
<comment type="subunit">
    <text evidence="13">Component of the TIM23 complex at least composed of Tim23, Tim17 (Tim17a1, Tim17a2 or Tim17b1) and a Tim50.</text>
</comment>